<evidence type="ECO:0000256" key="1">
    <source>
        <dbReference type="ARBA" id="ARBA00004496"/>
    </source>
</evidence>
<feature type="compositionally biased region" description="Basic and acidic residues" evidence="6">
    <location>
        <begin position="81"/>
        <end position="90"/>
    </location>
</feature>
<dbReference type="GO" id="GO:0005923">
    <property type="term" value="C:bicellular tight junction"/>
    <property type="evidence" value="ECO:0007669"/>
    <property type="project" value="TreeGrafter"/>
</dbReference>
<feature type="compositionally biased region" description="Low complexity" evidence="6">
    <location>
        <begin position="91"/>
        <end position="104"/>
    </location>
</feature>
<name>A0AAD7XEY5_9STRA</name>
<evidence type="ECO:0000256" key="5">
    <source>
        <dbReference type="SAM" id="Coils"/>
    </source>
</evidence>
<reference evidence="7" key="1">
    <citation type="submission" date="2023-01" db="EMBL/GenBank/DDBJ databases">
        <title>Metagenome sequencing of chrysophaentin producing Chrysophaeum taylorii.</title>
        <authorList>
            <person name="Davison J."/>
            <person name="Bewley C."/>
        </authorList>
    </citation>
    <scope>NUCLEOTIDE SEQUENCE</scope>
    <source>
        <strain evidence="7">NIES-1699</strain>
    </source>
</reference>
<evidence type="ECO:0000256" key="3">
    <source>
        <dbReference type="ARBA" id="ARBA00023123"/>
    </source>
</evidence>
<evidence type="ECO:0000313" key="7">
    <source>
        <dbReference type="EMBL" id="KAJ8598767.1"/>
    </source>
</evidence>
<evidence type="ECO:0000313" key="8">
    <source>
        <dbReference type="Proteomes" id="UP001230188"/>
    </source>
</evidence>
<comment type="subcellular location">
    <subcellularLocation>
        <location evidence="1">Cytoplasm</location>
    </subcellularLocation>
</comment>
<dbReference type="AlphaFoldDB" id="A0AAD7XEY5"/>
<feature type="region of interest" description="Disordered" evidence="6">
    <location>
        <begin position="310"/>
        <end position="340"/>
    </location>
</feature>
<keyword evidence="4" id="KW-0505">Motor protein</keyword>
<keyword evidence="3" id="KW-0518">Myosin</keyword>
<proteinExistence type="predicted"/>
<feature type="region of interest" description="Disordered" evidence="6">
    <location>
        <begin position="81"/>
        <end position="111"/>
    </location>
</feature>
<feature type="coiled-coil region" evidence="5">
    <location>
        <begin position="679"/>
        <end position="752"/>
    </location>
</feature>
<keyword evidence="2" id="KW-0963">Cytoplasm</keyword>
<comment type="caution">
    <text evidence="7">The sequence shown here is derived from an EMBL/GenBank/DDBJ whole genome shotgun (WGS) entry which is preliminary data.</text>
</comment>
<keyword evidence="5" id="KW-0175">Coiled coil</keyword>
<protein>
    <submittedName>
        <fullName evidence="7">Uncharacterized protein</fullName>
    </submittedName>
</protein>
<dbReference type="EMBL" id="JAQMWT010000651">
    <property type="protein sequence ID" value="KAJ8598767.1"/>
    <property type="molecule type" value="Genomic_DNA"/>
</dbReference>
<evidence type="ECO:0000256" key="6">
    <source>
        <dbReference type="SAM" id="MobiDB-lite"/>
    </source>
</evidence>
<keyword evidence="8" id="KW-1185">Reference proteome</keyword>
<dbReference type="Proteomes" id="UP001230188">
    <property type="component" value="Unassembled WGS sequence"/>
</dbReference>
<feature type="region of interest" description="Disordered" evidence="6">
    <location>
        <begin position="525"/>
        <end position="565"/>
    </location>
</feature>
<sequence>MEIDPPIDLVVPGGDRDPEEVDEEEHGGFDLRKQLGGLIRGAQLKPGIEELRTRATRGIAAAKHFSSNVKNFSLDALQDKDPYMVGRDDGPTTGSGDAATTGSGDAEDGGRAAEVRRAKEAALREARAVEARAAGETRELRARLAEATGEVSRLRREAALAESDKKDAVAAADRYRAEADQAKAQAQRVATASGWAQAEISREREAAAAARAEAAAAADSRARAEAEVSRLASAADALRGGREDIEALVRQRERQAIEAQGRAARSEREIARYVRETAEAARAAEAATRRARSAETEVETLRERVAVLRERLAEPRATTPREPPPAADERADDRLERARAEVAEARSAALRSEDARRDAERQVADLKRLLGVEDARYAKTAAERDAAVGAADAAERRATALGDELAAARRDIGDARRERDAARASLTGRVESDRLRLAEARAEAARRQVVALDRALDACDARNAAAAAVRDADVAAIQRRLRDANDQLQACKEDLDRKRGQKAFFFSGQLRRELRRLERANDVLRQMTGEDDDRSAEDGAPSKPPPPRAPPPPPPRNNGTAPEEEEFDARVRCEYFATSMLRVADDDCPSAKSAVAPVVRELLGCPHNPVSIWLDLVRSNTQFAVACRAAMELILDALETARAHCEKAATAASETAAVACDRRVAETAASTARDLARIRADADAQVTDARRRIHDAEHRADASRVALDEADREARRRVQDATLQMRDMQRRLDAAAEQTVRAERTINAMKADKTTPAESSPEAEHARLCVLRILREAKVNGPSYNRLLPVVREILKLPHNVVTRNLDALIATGSAPEFVEALSDIHKAAL</sequence>
<gene>
    <name evidence="7" type="ORF">CTAYLR_009857</name>
</gene>
<dbReference type="PANTHER" id="PTHR46349:SF6">
    <property type="entry name" value="MYOSIN-6-LIKE"/>
    <property type="match status" value="1"/>
</dbReference>
<organism evidence="7 8">
    <name type="scientific">Chrysophaeum taylorii</name>
    <dbReference type="NCBI Taxonomy" id="2483200"/>
    <lineage>
        <taxon>Eukaryota</taxon>
        <taxon>Sar</taxon>
        <taxon>Stramenopiles</taxon>
        <taxon>Ochrophyta</taxon>
        <taxon>Pelagophyceae</taxon>
        <taxon>Pelagomonadales</taxon>
        <taxon>Pelagomonadaceae</taxon>
        <taxon>Chrysophaeum</taxon>
    </lineage>
</organism>
<evidence type="ECO:0000256" key="4">
    <source>
        <dbReference type="ARBA" id="ARBA00023175"/>
    </source>
</evidence>
<feature type="compositionally biased region" description="Pro residues" evidence="6">
    <location>
        <begin position="542"/>
        <end position="556"/>
    </location>
</feature>
<feature type="region of interest" description="Disordered" evidence="6">
    <location>
        <begin position="1"/>
        <end position="27"/>
    </location>
</feature>
<accession>A0AAD7XEY5</accession>
<dbReference type="PANTHER" id="PTHR46349">
    <property type="entry name" value="CINGULIN-LIKE PROTEIN 1-RELATED"/>
    <property type="match status" value="1"/>
</dbReference>
<feature type="compositionally biased region" description="Basic and acidic residues" evidence="6">
    <location>
        <begin position="327"/>
        <end position="340"/>
    </location>
</feature>
<evidence type="ECO:0000256" key="2">
    <source>
        <dbReference type="ARBA" id="ARBA00022490"/>
    </source>
</evidence>